<dbReference type="KEGG" id="ser:SERP0381"/>
<organism evidence="1 2">
    <name type="scientific">Staphylococcus epidermidis (strain ATCC 35984 / DSM 28319 / BCRC 17069 / CCUG 31568 / BM 3577 / RP62A)</name>
    <dbReference type="NCBI Taxonomy" id="176279"/>
    <lineage>
        <taxon>Bacteria</taxon>
        <taxon>Bacillati</taxon>
        <taxon>Bacillota</taxon>
        <taxon>Bacilli</taxon>
        <taxon>Bacillales</taxon>
        <taxon>Staphylococcaceae</taxon>
        <taxon>Staphylococcus</taxon>
    </lineage>
</organism>
<reference evidence="1 2" key="1">
    <citation type="journal article" date="2005" name="J. Bacteriol.">
        <title>Insights on evolution of virulence and resistance from the complete genome analysis of an early methicillin-resistant Staphylococcus aureus strain and a biofilm-producing methicillin-resistant Staphylococcus epidermidis strain.</title>
        <authorList>
            <person name="Gill S.R."/>
            <person name="Fouts D.E."/>
            <person name="Archer G.L."/>
            <person name="Mongodin E.F."/>
            <person name="Deboy R.T."/>
            <person name="Ravel J."/>
            <person name="Paulsen I.T."/>
            <person name="Kolonay J.F."/>
            <person name="Brinkac L."/>
            <person name="Beanan M."/>
            <person name="Dodson R.J."/>
            <person name="Daugherty S.C."/>
            <person name="Madupu R."/>
            <person name="Angiuoli S.V."/>
            <person name="Durkin A.S."/>
            <person name="Haft D.H."/>
            <person name="Vamathevan J."/>
            <person name="Khouri H."/>
            <person name="Utterback T."/>
            <person name="Lee C."/>
            <person name="Dimitrov G."/>
            <person name="Jiang L."/>
            <person name="Qin H."/>
            <person name="Weidman J."/>
            <person name="Tran K."/>
            <person name="Kang K."/>
            <person name="Hance I.R."/>
            <person name="Nelson K.E."/>
            <person name="Fraser C.M."/>
        </authorList>
    </citation>
    <scope>NUCLEOTIDE SEQUENCE [LARGE SCALE GENOMIC DNA]</scope>
    <source>
        <strain evidence="2">ATCC 35984 / RP62A</strain>
    </source>
</reference>
<keyword evidence="2" id="KW-1185">Reference proteome</keyword>
<dbReference type="Proteomes" id="UP000000531">
    <property type="component" value="Chromosome"/>
</dbReference>
<dbReference type="HOGENOM" id="CLU_3367466_0_0_9"/>
<gene>
    <name evidence="1" type="ordered locus">SERP0381</name>
</gene>
<dbReference type="EMBL" id="CP000029">
    <property type="protein sequence ID" value="AAW53755.1"/>
    <property type="molecule type" value="Genomic_DNA"/>
</dbReference>
<name>Q5HR14_STAEQ</name>
<dbReference type="AlphaFoldDB" id="Q5HR14"/>
<protein>
    <submittedName>
        <fullName evidence="1">Uncharacterized protein</fullName>
    </submittedName>
</protein>
<proteinExistence type="predicted"/>
<evidence type="ECO:0000313" key="2">
    <source>
        <dbReference type="Proteomes" id="UP000000531"/>
    </source>
</evidence>
<sequence length="35" mass="4257">MITKDINIKNILRLAMKKSMTIDFFIAIFYSYREK</sequence>
<accession>Q5HR14</accession>
<evidence type="ECO:0000313" key="1">
    <source>
        <dbReference type="EMBL" id="AAW53755.1"/>
    </source>
</evidence>